<dbReference type="InterPro" id="IPR032675">
    <property type="entry name" value="LRR_dom_sf"/>
</dbReference>
<dbReference type="Proteomes" id="UP000534286">
    <property type="component" value="Unassembled WGS sequence"/>
</dbReference>
<dbReference type="Gene3D" id="3.80.10.10">
    <property type="entry name" value="Ribonuclease Inhibitor"/>
    <property type="match status" value="1"/>
</dbReference>
<comment type="caution">
    <text evidence="2">The sequence shown here is derived from an EMBL/GenBank/DDBJ whole genome shotgun (WGS) entry which is preliminary data.</text>
</comment>
<evidence type="ECO:0008006" key="4">
    <source>
        <dbReference type="Google" id="ProtNLM"/>
    </source>
</evidence>
<protein>
    <recommendedName>
        <fullName evidence="4">Leucine-rich repeat domain-containing protein</fullName>
    </recommendedName>
</protein>
<proteinExistence type="predicted"/>
<name>A0A7W7W755_9ACTN</name>
<feature type="region of interest" description="Disordered" evidence="1">
    <location>
        <begin position="1"/>
        <end position="24"/>
    </location>
</feature>
<dbReference type="AlphaFoldDB" id="A0A7W7W755"/>
<organism evidence="2 3">
    <name type="scientific">Streptosporangium album</name>
    <dbReference type="NCBI Taxonomy" id="47479"/>
    <lineage>
        <taxon>Bacteria</taxon>
        <taxon>Bacillati</taxon>
        <taxon>Actinomycetota</taxon>
        <taxon>Actinomycetes</taxon>
        <taxon>Streptosporangiales</taxon>
        <taxon>Streptosporangiaceae</taxon>
        <taxon>Streptosporangium</taxon>
    </lineage>
</organism>
<gene>
    <name evidence="2" type="ORF">FHR32_000798</name>
</gene>
<keyword evidence="3" id="KW-1185">Reference proteome</keyword>
<dbReference type="SUPFAM" id="SSF52047">
    <property type="entry name" value="RNI-like"/>
    <property type="match status" value="1"/>
</dbReference>
<evidence type="ECO:0000313" key="2">
    <source>
        <dbReference type="EMBL" id="MBB4936493.1"/>
    </source>
</evidence>
<feature type="compositionally biased region" description="Basic and acidic residues" evidence="1">
    <location>
        <begin position="1"/>
        <end position="10"/>
    </location>
</feature>
<reference evidence="2 3" key="1">
    <citation type="submission" date="2020-08" db="EMBL/GenBank/DDBJ databases">
        <title>Sequencing the genomes of 1000 actinobacteria strains.</title>
        <authorList>
            <person name="Klenk H.-P."/>
        </authorList>
    </citation>
    <scope>NUCLEOTIDE SEQUENCE [LARGE SCALE GENOMIC DNA]</scope>
    <source>
        <strain evidence="2 3">DSM 43023</strain>
    </source>
</reference>
<evidence type="ECO:0000313" key="3">
    <source>
        <dbReference type="Proteomes" id="UP000534286"/>
    </source>
</evidence>
<sequence>MARDGGDGRRSRQRARGKLAGYRGDPREDVQRELVTGWDYFDHDDYAAQVFADAVLPLDTLNIENPRLLGSLRHLGFLARLPELRHLNLLDLDFEGSLAFLDSLPRLDSLLLRGVTSVRDFGPVARHTGLSNLTLHGARHLRDTAIFASLPNLVSVCLRGADIQEGLATLAENCRGLRELRLQETAVSDLGPLAGLPGLRKGRARVVTGSGNRCPVGAVRASARYGGSQSPPAGALWLAAIQTSIRSQWS</sequence>
<accession>A0A7W7W755</accession>
<evidence type="ECO:0000256" key="1">
    <source>
        <dbReference type="SAM" id="MobiDB-lite"/>
    </source>
</evidence>
<dbReference type="EMBL" id="JACHJU010000001">
    <property type="protein sequence ID" value="MBB4936493.1"/>
    <property type="molecule type" value="Genomic_DNA"/>
</dbReference>